<dbReference type="InterPro" id="IPR000157">
    <property type="entry name" value="TIR_dom"/>
</dbReference>
<dbReference type="Pfam" id="PF13516">
    <property type="entry name" value="LRR_6"/>
    <property type="match status" value="1"/>
</dbReference>
<dbReference type="SUPFAM" id="SSF52200">
    <property type="entry name" value="Toll/Interleukin receptor TIR domain"/>
    <property type="match status" value="1"/>
</dbReference>
<comment type="similarity">
    <text evidence="2">Belongs to the Toll-like receptor family.</text>
</comment>
<keyword evidence="7 11" id="KW-1133">Transmembrane helix</keyword>
<keyword evidence="3" id="KW-0433">Leucine-rich repeat</keyword>
<dbReference type="Pfam" id="PF00560">
    <property type="entry name" value="LRR_1"/>
    <property type="match status" value="1"/>
</dbReference>
<evidence type="ECO:0000313" key="13">
    <source>
        <dbReference type="EMBL" id="OXA46759.1"/>
    </source>
</evidence>
<dbReference type="AlphaFoldDB" id="A0A226DNH8"/>
<evidence type="ECO:0000256" key="10">
    <source>
        <dbReference type="ARBA" id="ARBA00023180"/>
    </source>
</evidence>
<dbReference type="InterPro" id="IPR035897">
    <property type="entry name" value="Toll_tir_struct_dom_sf"/>
</dbReference>
<dbReference type="PANTHER" id="PTHR24365">
    <property type="entry name" value="TOLL-LIKE RECEPTOR"/>
    <property type="match status" value="1"/>
</dbReference>
<dbReference type="Gene3D" id="3.40.50.10140">
    <property type="entry name" value="Toll/interleukin-1 receptor homology (TIR) domain"/>
    <property type="match status" value="1"/>
</dbReference>
<evidence type="ECO:0000256" key="7">
    <source>
        <dbReference type="ARBA" id="ARBA00022989"/>
    </source>
</evidence>
<dbReference type="EMBL" id="LNIX01000014">
    <property type="protein sequence ID" value="OXA46759.1"/>
    <property type="molecule type" value="Genomic_DNA"/>
</dbReference>
<comment type="subcellular location">
    <subcellularLocation>
        <location evidence="1">Membrane</location>
        <topology evidence="1">Single-pass membrane protein</topology>
    </subcellularLocation>
</comment>
<dbReference type="PROSITE" id="PS50104">
    <property type="entry name" value="TIR"/>
    <property type="match status" value="1"/>
</dbReference>
<dbReference type="InterPro" id="IPR003591">
    <property type="entry name" value="Leu-rich_rpt_typical-subtyp"/>
</dbReference>
<dbReference type="InterPro" id="IPR032675">
    <property type="entry name" value="LRR_dom_sf"/>
</dbReference>
<keyword evidence="5" id="KW-0732">Signal</keyword>
<evidence type="ECO:0000256" key="8">
    <source>
        <dbReference type="ARBA" id="ARBA00023136"/>
    </source>
</evidence>
<dbReference type="Pfam" id="PF13676">
    <property type="entry name" value="TIR_2"/>
    <property type="match status" value="1"/>
</dbReference>
<dbReference type="Pfam" id="PF13855">
    <property type="entry name" value="LRR_8"/>
    <property type="match status" value="3"/>
</dbReference>
<keyword evidence="6" id="KW-0677">Repeat</keyword>
<dbReference type="FunFam" id="3.40.50.10140:FF:000026">
    <property type="entry name" value="Toll-like receptor 2"/>
    <property type="match status" value="1"/>
</dbReference>
<gene>
    <name evidence="13" type="ORF">Fcan01_18462</name>
</gene>
<dbReference type="GO" id="GO:0005886">
    <property type="term" value="C:plasma membrane"/>
    <property type="evidence" value="ECO:0007669"/>
    <property type="project" value="TreeGrafter"/>
</dbReference>
<dbReference type="PANTHER" id="PTHR24365:SF541">
    <property type="entry name" value="PROTEIN TOLL-RELATED"/>
    <property type="match status" value="1"/>
</dbReference>
<evidence type="ECO:0000256" key="9">
    <source>
        <dbReference type="ARBA" id="ARBA00023170"/>
    </source>
</evidence>
<dbReference type="Gene3D" id="3.80.10.10">
    <property type="entry name" value="Ribonuclease Inhibitor"/>
    <property type="match status" value="5"/>
</dbReference>
<keyword evidence="8 11" id="KW-0472">Membrane</keyword>
<keyword evidence="4 11" id="KW-0812">Transmembrane</keyword>
<evidence type="ECO:0000256" key="4">
    <source>
        <dbReference type="ARBA" id="ARBA00022692"/>
    </source>
</evidence>
<organism evidence="13 14">
    <name type="scientific">Folsomia candida</name>
    <name type="common">Springtail</name>
    <dbReference type="NCBI Taxonomy" id="158441"/>
    <lineage>
        <taxon>Eukaryota</taxon>
        <taxon>Metazoa</taxon>
        <taxon>Ecdysozoa</taxon>
        <taxon>Arthropoda</taxon>
        <taxon>Hexapoda</taxon>
        <taxon>Collembola</taxon>
        <taxon>Entomobryomorpha</taxon>
        <taxon>Isotomoidea</taxon>
        <taxon>Isotomidae</taxon>
        <taxon>Proisotominae</taxon>
        <taxon>Folsomia</taxon>
    </lineage>
</organism>
<dbReference type="OrthoDB" id="1421090at2759"/>
<feature type="domain" description="TIR" evidence="12">
    <location>
        <begin position="865"/>
        <end position="1001"/>
    </location>
</feature>
<dbReference type="SMART" id="SM00364">
    <property type="entry name" value="LRR_BAC"/>
    <property type="match status" value="7"/>
</dbReference>
<proteinExistence type="inferred from homology"/>
<comment type="caution">
    <text evidence="13">The sequence shown here is derived from an EMBL/GenBank/DDBJ whole genome shotgun (WGS) entry which is preliminary data.</text>
</comment>
<dbReference type="InterPro" id="IPR001611">
    <property type="entry name" value="Leu-rich_rpt"/>
</dbReference>
<evidence type="ECO:0000259" key="12">
    <source>
        <dbReference type="PROSITE" id="PS50104"/>
    </source>
</evidence>
<name>A0A226DNH8_FOLCA</name>
<dbReference type="SUPFAM" id="SSF52058">
    <property type="entry name" value="L domain-like"/>
    <property type="match status" value="2"/>
</dbReference>
<dbReference type="PROSITE" id="PS51450">
    <property type="entry name" value="LRR"/>
    <property type="match status" value="7"/>
</dbReference>
<reference evidence="13 14" key="1">
    <citation type="submission" date="2015-12" db="EMBL/GenBank/DDBJ databases">
        <title>The genome of Folsomia candida.</title>
        <authorList>
            <person name="Faddeeva A."/>
            <person name="Derks M.F."/>
            <person name="Anvar Y."/>
            <person name="Smit S."/>
            <person name="Van Straalen N."/>
            <person name="Roelofs D."/>
        </authorList>
    </citation>
    <scope>NUCLEOTIDE SEQUENCE [LARGE SCALE GENOMIC DNA]</scope>
    <source>
        <strain evidence="13 14">VU population</strain>
        <tissue evidence="13">Whole body</tissue>
    </source>
</reference>
<dbReference type="SMART" id="SM00365">
    <property type="entry name" value="LRR_SD22"/>
    <property type="match status" value="9"/>
</dbReference>
<protein>
    <submittedName>
        <fullName evidence="13">Protein toll</fullName>
    </submittedName>
</protein>
<dbReference type="SMART" id="SM00369">
    <property type="entry name" value="LRR_TYP"/>
    <property type="match status" value="9"/>
</dbReference>
<dbReference type="GO" id="GO:0038023">
    <property type="term" value="F:signaling receptor activity"/>
    <property type="evidence" value="ECO:0007669"/>
    <property type="project" value="TreeGrafter"/>
</dbReference>
<evidence type="ECO:0000256" key="11">
    <source>
        <dbReference type="SAM" id="Phobius"/>
    </source>
</evidence>
<evidence type="ECO:0000256" key="1">
    <source>
        <dbReference type="ARBA" id="ARBA00004167"/>
    </source>
</evidence>
<evidence type="ECO:0000256" key="6">
    <source>
        <dbReference type="ARBA" id="ARBA00022737"/>
    </source>
</evidence>
<evidence type="ECO:0000256" key="3">
    <source>
        <dbReference type="ARBA" id="ARBA00022614"/>
    </source>
</evidence>
<sequence length="1038" mass="119369">MDDLKLLIMEWDCRLRMTKRLNVTSLRPLPRRTFVLSVILVVSSLLSSGQTFYLDCDQVQGAGHCECTKLEQYSVDCPSNQSIYPIQLKLYNIGNPNEAFLEVTCNSGTMEQPVEFQWEQVQGVDLSEDRISAKVVKLSLNRCPATSNGLKGLLSRVNITSSNVQRFTIIYSDTKAIPENYISEFPNLEVLNLSQNQLEELPDLSLLPNLVELNLRNNKIKTIKSDAFSSNTKLKRIVLSHNEIELIPPKAFPNSLEFLDISGRKLTTLTSQSLSNLSNLQRLIIEGAPLRNADPESFDNLTSVKEIFLNQAQFSVFPTLKNLPLLANLSINWIRLDQQPLTLNNLPALTMLKARDSRFTDLPTLSNVTNLRNIDLSRNRIQNLSRAFFAQLPALDMLDLSGNRISELVEIRSPNLVKLSIQNNAITSLQKNIFAHLGKLEELLLSDNKIRDVDYNAFENQGELKRLDLSHNEISFSNSPFKNVPNLDGLGDFSANSFINKCTRLEYLNLSHNQFDKIYDDWKNVFTMLEELDLSYNKIKQLSVVDLQFISVKKLQLNISHNEITKFNFMSSWIFEENDHSSIDIYIDGNPIVCDCFAYLVKSHSSKSHRLHLDNLFCANPPPLQRMQLLRVLDHELLCQLEQSKCPTDDCTCWQRPADTTIVVNCSNLHLESKQLPVFNWSLQNQFNNWGIAFDFSRNEIKELDIGYVSGLILPERVKYVDLSRNRLESIGFMNAVKDNSNLNFSLSYNPFSCESCSDFVVIWATQSSHIVDSENLTCFKRDNDQDIQLTVHNLSELLEDCNVALNTTGIRVLIICVVIFATICIVMIIFMVRYSWVIKAFLFSKGWGCCLFWDSDSEEDDQEKLYDAFVSYSHKDEDWVVDELVNRLETEEGFKLCLHFRDWTPGDWIPDQIVRSVDQSKRTVVILSKNFVESVWSRLEFKAAHAQALSQGSNRVILVLIEDGMNDKDVQDDDLKVYMKMNTYLKWSDPWFWHKLKYALPHRKGKQEENINVLKKMQQREKARELDKIRTKLEQVV</sequence>
<accession>A0A226DNH8</accession>
<evidence type="ECO:0000256" key="5">
    <source>
        <dbReference type="ARBA" id="ARBA00022729"/>
    </source>
</evidence>
<dbReference type="GO" id="GO:0007165">
    <property type="term" value="P:signal transduction"/>
    <property type="evidence" value="ECO:0007669"/>
    <property type="project" value="InterPro"/>
</dbReference>
<dbReference type="Proteomes" id="UP000198287">
    <property type="component" value="Unassembled WGS sequence"/>
</dbReference>
<keyword evidence="9" id="KW-0675">Receptor</keyword>
<feature type="transmembrane region" description="Helical" evidence="11">
    <location>
        <begin position="811"/>
        <end position="833"/>
    </location>
</feature>
<dbReference type="STRING" id="158441.A0A226DNH8"/>
<keyword evidence="10" id="KW-0325">Glycoprotein</keyword>
<keyword evidence="14" id="KW-1185">Reference proteome</keyword>
<dbReference type="SMART" id="SM00255">
    <property type="entry name" value="TIR"/>
    <property type="match status" value="1"/>
</dbReference>
<evidence type="ECO:0000313" key="14">
    <source>
        <dbReference type="Proteomes" id="UP000198287"/>
    </source>
</evidence>
<dbReference type="OMA" id="WIFEEND"/>
<evidence type="ECO:0000256" key="2">
    <source>
        <dbReference type="ARBA" id="ARBA00009634"/>
    </source>
</evidence>
<dbReference type="PRINTS" id="PR01537">
    <property type="entry name" value="INTRLKN1R1F"/>
</dbReference>